<accession>A0ABP0NTZ1</accession>
<evidence type="ECO:0000256" key="1">
    <source>
        <dbReference type="SAM" id="Coils"/>
    </source>
</evidence>
<keyword evidence="4" id="KW-1185">Reference proteome</keyword>
<evidence type="ECO:0000313" key="3">
    <source>
        <dbReference type="EMBL" id="CAK9066908.1"/>
    </source>
</evidence>
<gene>
    <name evidence="3" type="ORF">CCMP2556_LOCUS32877</name>
</gene>
<feature type="compositionally biased region" description="Basic and acidic residues" evidence="2">
    <location>
        <begin position="26"/>
        <end position="47"/>
    </location>
</feature>
<evidence type="ECO:0000256" key="2">
    <source>
        <dbReference type="SAM" id="MobiDB-lite"/>
    </source>
</evidence>
<feature type="compositionally biased region" description="Basic and acidic residues" evidence="2">
    <location>
        <begin position="183"/>
        <end position="196"/>
    </location>
</feature>
<protein>
    <submittedName>
        <fullName evidence="3">Uncharacterized protein</fullName>
    </submittedName>
</protein>
<feature type="region of interest" description="Disordered" evidence="2">
    <location>
        <begin position="116"/>
        <end position="203"/>
    </location>
</feature>
<organism evidence="3 4">
    <name type="scientific">Durusdinium trenchii</name>
    <dbReference type="NCBI Taxonomy" id="1381693"/>
    <lineage>
        <taxon>Eukaryota</taxon>
        <taxon>Sar</taxon>
        <taxon>Alveolata</taxon>
        <taxon>Dinophyceae</taxon>
        <taxon>Suessiales</taxon>
        <taxon>Symbiodiniaceae</taxon>
        <taxon>Durusdinium</taxon>
    </lineage>
</organism>
<name>A0ABP0NTZ1_9DINO</name>
<feature type="region of interest" description="Disordered" evidence="2">
    <location>
        <begin position="1"/>
        <end position="98"/>
    </location>
</feature>
<feature type="compositionally biased region" description="Polar residues" evidence="2">
    <location>
        <begin position="52"/>
        <end position="67"/>
    </location>
</feature>
<proteinExistence type="predicted"/>
<comment type="caution">
    <text evidence="3">The sequence shown here is derived from an EMBL/GenBank/DDBJ whole genome shotgun (WGS) entry which is preliminary data.</text>
</comment>
<keyword evidence="1" id="KW-0175">Coiled coil</keyword>
<reference evidence="3 4" key="1">
    <citation type="submission" date="2024-02" db="EMBL/GenBank/DDBJ databases">
        <authorList>
            <person name="Chen Y."/>
            <person name="Shah S."/>
            <person name="Dougan E. K."/>
            <person name="Thang M."/>
            <person name="Chan C."/>
        </authorList>
    </citation>
    <scope>NUCLEOTIDE SEQUENCE [LARGE SCALE GENOMIC DNA]</scope>
</reference>
<dbReference type="EMBL" id="CAXAMN010022151">
    <property type="protein sequence ID" value="CAK9066908.1"/>
    <property type="molecule type" value="Genomic_DNA"/>
</dbReference>
<sequence>MLRRRRTMEHGDPSQLALPDVANQGAEEKEERLKEEKKEEIKEEMKKGLTTPPRSTTGPPESATGPTTELEVFRSGGSKESMKESAEPPNKGRPVTLAPLAPPQLEMMQPLFTKEQMKEARAAARQAPQVFGKAPPPSSSEEQLELLQRPAFLREEEEEERLEGRKGRRKEAPGSYEEEEGEELRRCDEEASEDPRCRHRSRLQEEKEEEIMWRWQMSQDMKKLTSLYQEQQRENDRLQQELYEWRLENAEEEGDDEMDKALYDATVKEVRKGFIEGPVSFCDVLEATSLTKRFPVRQKNKIRPIDEYRASMVNSAMTQPEAVSIYTIDHISAMVSYWLKALHGQDQSVQLVSKCWDLADAYKQVPISEESFEYGAFLVVYNPAT</sequence>
<feature type="coiled-coil region" evidence="1">
    <location>
        <begin position="221"/>
        <end position="255"/>
    </location>
</feature>
<dbReference type="Proteomes" id="UP001642484">
    <property type="component" value="Unassembled WGS sequence"/>
</dbReference>
<evidence type="ECO:0000313" key="4">
    <source>
        <dbReference type="Proteomes" id="UP001642484"/>
    </source>
</evidence>